<organism evidence="2 3">
    <name type="scientific">Leptosia nina</name>
    <dbReference type="NCBI Taxonomy" id="320188"/>
    <lineage>
        <taxon>Eukaryota</taxon>
        <taxon>Metazoa</taxon>
        <taxon>Ecdysozoa</taxon>
        <taxon>Arthropoda</taxon>
        <taxon>Hexapoda</taxon>
        <taxon>Insecta</taxon>
        <taxon>Pterygota</taxon>
        <taxon>Neoptera</taxon>
        <taxon>Endopterygota</taxon>
        <taxon>Lepidoptera</taxon>
        <taxon>Glossata</taxon>
        <taxon>Ditrysia</taxon>
        <taxon>Papilionoidea</taxon>
        <taxon>Pieridae</taxon>
        <taxon>Pierinae</taxon>
        <taxon>Leptosia</taxon>
    </lineage>
</organism>
<sequence length="176" mass="19233">MLPLHHFENVWYSSTRVLQRRWPNKHYACSKAFLMVKERSVGSGSRIPVARVVSGSEHRLAKCASWSGDQDQCRHTVDDLTPALRRRRQNADKYAVDPARELNLRFARPRHRQTTQPVTNSSAVRAGSSGSGSSSSGSPPPAPPPGAPPAPPPAPPAAPHNNAARARRFRPLSIAP</sequence>
<evidence type="ECO:0000256" key="1">
    <source>
        <dbReference type="SAM" id="MobiDB-lite"/>
    </source>
</evidence>
<dbReference type="EMBL" id="CAVLEF010000008">
    <property type="protein sequence ID" value="CAK1546570.1"/>
    <property type="molecule type" value="Genomic_DNA"/>
</dbReference>
<reference evidence="2 3" key="1">
    <citation type="submission" date="2023-11" db="EMBL/GenBank/DDBJ databases">
        <authorList>
            <person name="Okamura Y."/>
        </authorList>
    </citation>
    <scope>NUCLEOTIDE SEQUENCE [LARGE SCALE GENOMIC DNA]</scope>
</reference>
<comment type="caution">
    <text evidence="2">The sequence shown here is derived from an EMBL/GenBank/DDBJ whole genome shotgun (WGS) entry which is preliminary data.</text>
</comment>
<feature type="region of interest" description="Disordered" evidence="1">
    <location>
        <begin position="105"/>
        <end position="176"/>
    </location>
</feature>
<evidence type="ECO:0000313" key="3">
    <source>
        <dbReference type="Proteomes" id="UP001497472"/>
    </source>
</evidence>
<feature type="compositionally biased region" description="Low complexity" evidence="1">
    <location>
        <begin position="126"/>
        <end position="137"/>
    </location>
</feature>
<dbReference type="AlphaFoldDB" id="A0AAV1JDI8"/>
<evidence type="ECO:0000313" key="2">
    <source>
        <dbReference type="EMBL" id="CAK1546570.1"/>
    </source>
</evidence>
<dbReference type="Proteomes" id="UP001497472">
    <property type="component" value="Unassembled WGS sequence"/>
</dbReference>
<protein>
    <submittedName>
        <fullName evidence="2">Uncharacterized protein</fullName>
    </submittedName>
</protein>
<name>A0AAV1JDI8_9NEOP</name>
<proteinExistence type="predicted"/>
<accession>A0AAV1JDI8</accession>
<feature type="compositionally biased region" description="Pro residues" evidence="1">
    <location>
        <begin position="138"/>
        <end position="158"/>
    </location>
</feature>
<feature type="compositionally biased region" description="Polar residues" evidence="1">
    <location>
        <begin position="114"/>
        <end position="123"/>
    </location>
</feature>
<keyword evidence="3" id="KW-1185">Reference proteome</keyword>
<gene>
    <name evidence="2" type="ORF">LNINA_LOCUS6131</name>
</gene>